<gene>
    <name evidence="1" type="ORF">THFILI_09005</name>
</gene>
<reference evidence="1 2" key="1">
    <citation type="journal article" date="2015" name="Genome Announc.">
        <title>Draft Genome Sequence of the Thermophile Thermus filiformis ATCC 43280, Producer of Carotenoid-(Di)glucoside-Branched Fatty Acid (Di)esters and Source of Hyperthermostable Enzymes of Biotechnological Interest.</title>
        <authorList>
            <person name="Mandelli F."/>
            <person name="Oliveira Ramires B."/>
            <person name="Couger M.B."/>
            <person name="Paixao D.A."/>
            <person name="Camilo C.M."/>
            <person name="Polikarpov I."/>
            <person name="Prade R."/>
            <person name="Riano-Pachon D.M."/>
            <person name="Squina F.M."/>
        </authorList>
    </citation>
    <scope>NUCLEOTIDE SEQUENCE [LARGE SCALE GENOMIC DNA]</scope>
    <source>
        <strain evidence="1 2">ATCC 43280</strain>
    </source>
</reference>
<dbReference type="NCBIfam" id="NF005592">
    <property type="entry name" value="PRK07322.1"/>
    <property type="match status" value="1"/>
</dbReference>
<protein>
    <submittedName>
        <fullName evidence="1">Adenine phosphoribosyltransferase</fullName>
    </submittedName>
</protein>
<keyword evidence="1" id="KW-0328">Glycosyltransferase</keyword>
<dbReference type="Proteomes" id="UP000030364">
    <property type="component" value="Unassembled WGS sequence"/>
</dbReference>
<dbReference type="PANTHER" id="PTHR43218">
    <property type="entry name" value="PHOSPHORIBOSYLTRANSFERASE-RELATED"/>
    <property type="match status" value="1"/>
</dbReference>
<keyword evidence="1" id="KW-0808">Transferase</keyword>
<organism evidence="1 2">
    <name type="scientific">Thermus filiformis</name>
    <dbReference type="NCBI Taxonomy" id="276"/>
    <lineage>
        <taxon>Bacteria</taxon>
        <taxon>Thermotogati</taxon>
        <taxon>Deinococcota</taxon>
        <taxon>Deinococci</taxon>
        <taxon>Thermales</taxon>
        <taxon>Thermaceae</taxon>
        <taxon>Thermus</taxon>
    </lineage>
</organism>
<dbReference type="InterPro" id="IPR029057">
    <property type="entry name" value="PRTase-like"/>
</dbReference>
<dbReference type="EMBL" id="JPSL02000040">
    <property type="protein sequence ID" value="KGQ22953.1"/>
    <property type="molecule type" value="Genomic_DNA"/>
</dbReference>
<evidence type="ECO:0000313" key="2">
    <source>
        <dbReference type="Proteomes" id="UP000030364"/>
    </source>
</evidence>
<dbReference type="PATRIC" id="fig|276.5.peg.214"/>
<evidence type="ECO:0000313" key="1">
    <source>
        <dbReference type="EMBL" id="KGQ22953.1"/>
    </source>
</evidence>
<dbReference type="CDD" id="cd06223">
    <property type="entry name" value="PRTases_typeI"/>
    <property type="match status" value="1"/>
</dbReference>
<dbReference type="Gene3D" id="3.40.50.2020">
    <property type="match status" value="1"/>
</dbReference>
<dbReference type="AlphaFoldDB" id="A0A0A2WT00"/>
<dbReference type="PANTHER" id="PTHR43218:SF1">
    <property type="entry name" value="PHOSPHORIBOSYLTRANSFERASE"/>
    <property type="match status" value="1"/>
</dbReference>
<sequence>METYPITIGGVTRHVPLIEPLPGRRIPLVEFLGDPEFTRAAAEALRPLVPKEAEILFTTETSPIPLTHVLAEALGLPYVVARRRRRPYMEDPIIQEVQTLTLGVGEVLWLDRRFAEKLLNQRVVLVSDVVASGETLKAMEKMVLRAGGHVVARLAVFRQGTPGLAVDTVAELPVL</sequence>
<dbReference type="InterPro" id="IPR000836">
    <property type="entry name" value="PRTase_dom"/>
</dbReference>
<dbReference type="SUPFAM" id="SSF53271">
    <property type="entry name" value="PRTase-like"/>
    <property type="match status" value="1"/>
</dbReference>
<dbReference type="STRING" id="276.THFILI_09005"/>
<keyword evidence="2" id="KW-1185">Reference proteome</keyword>
<name>A0A0A2WT00_THEFI</name>
<comment type="caution">
    <text evidence="1">The sequence shown here is derived from an EMBL/GenBank/DDBJ whole genome shotgun (WGS) entry which is preliminary data.</text>
</comment>
<proteinExistence type="predicted"/>
<dbReference type="OrthoDB" id="31523at2"/>
<dbReference type="RefSeq" id="WP_038060761.1">
    <property type="nucleotide sequence ID" value="NZ_JPSL02000040.1"/>
</dbReference>
<accession>A0A0A2WT00</accession>